<feature type="region of interest" description="Disordered" evidence="1">
    <location>
        <begin position="69"/>
        <end position="90"/>
    </location>
</feature>
<keyword evidence="3" id="KW-1185">Reference proteome</keyword>
<organism evidence="2 3">
    <name type="scientific">Austropuccinia psidii MF-1</name>
    <dbReference type="NCBI Taxonomy" id="1389203"/>
    <lineage>
        <taxon>Eukaryota</taxon>
        <taxon>Fungi</taxon>
        <taxon>Dikarya</taxon>
        <taxon>Basidiomycota</taxon>
        <taxon>Pucciniomycotina</taxon>
        <taxon>Pucciniomycetes</taxon>
        <taxon>Pucciniales</taxon>
        <taxon>Sphaerophragmiaceae</taxon>
        <taxon>Austropuccinia</taxon>
    </lineage>
</organism>
<dbReference type="EMBL" id="AVOT02133205">
    <property type="protein sequence ID" value="MBW0589181.1"/>
    <property type="molecule type" value="Genomic_DNA"/>
</dbReference>
<comment type="caution">
    <text evidence="2">The sequence shown here is derived from an EMBL/GenBank/DDBJ whole genome shotgun (WGS) entry which is preliminary data.</text>
</comment>
<accession>A0A9Q3KZV9</accession>
<dbReference type="OrthoDB" id="2506685at2759"/>
<evidence type="ECO:0000313" key="2">
    <source>
        <dbReference type="EMBL" id="MBW0589181.1"/>
    </source>
</evidence>
<name>A0A9Q3KZV9_9BASI</name>
<dbReference type="AlphaFoldDB" id="A0A9Q3KZV9"/>
<evidence type="ECO:0000256" key="1">
    <source>
        <dbReference type="SAM" id="MobiDB-lite"/>
    </source>
</evidence>
<sequence length="118" mass="13951">MLKDKAMVQALDGGYIIPRFEILKMYIEQVLKAKVSIQQKEFSQGNLKKRKPRFDDESWEEFLKQIKDLPQRIKNPQPQENQSKDTGDESVKEVFNQLKHLLEVIKFQNKTQTTNNQD</sequence>
<dbReference type="Proteomes" id="UP000765509">
    <property type="component" value="Unassembled WGS sequence"/>
</dbReference>
<evidence type="ECO:0000313" key="3">
    <source>
        <dbReference type="Proteomes" id="UP000765509"/>
    </source>
</evidence>
<protein>
    <submittedName>
        <fullName evidence="2">Uncharacterized protein</fullName>
    </submittedName>
</protein>
<gene>
    <name evidence="2" type="ORF">O181_128896</name>
</gene>
<proteinExistence type="predicted"/>
<reference evidence="2" key="1">
    <citation type="submission" date="2021-03" db="EMBL/GenBank/DDBJ databases">
        <title>Draft genome sequence of rust myrtle Austropuccinia psidii MF-1, a brazilian biotype.</title>
        <authorList>
            <person name="Quecine M.C."/>
            <person name="Pachon D.M.R."/>
            <person name="Bonatelli M.L."/>
            <person name="Correr F.H."/>
            <person name="Franceschini L.M."/>
            <person name="Leite T.F."/>
            <person name="Margarido G.R.A."/>
            <person name="Almeida C.A."/>
            <person name="Ferrarezi J.A."/>
            <person name="Labate C.A."/>
        </authorList>
    </citation>
    <scope>NUCLEOTIDE SEQUENCE</scope>
    <source>
        <strain evidence="2">MF-1</strain>
    </source>
</reference>